<feature type="signal peptide" evidence="2">
    <location>
        <begin position="1"/>
        <end position="28"/>
    </location>
</feature>
<feature type="compositionally biased region" description="Pro residues" evidence="1">
    <location>
        <begin position="256"/>
        <end position="265"/>
    </location>
</feature>
<feature type="chain" id="PRO_5011727720" evidence="2">
    <location>
        <begin position="29"/>
        <end position="265"/>
    </location>
</feature>
<dbReference type="InterPro" id="IPR010642">
    <property type="entry name" value="Invasion_prot_B"/>
</dbReference>
<dbReference type="RefSeq" id="WP_091677104.1">
    <property type="nucleotide sequence ID" value="NZ_FOSN01000001.1"/>
</dbReference>
<evidence type="ECO:0000313" key="3">
    <source>
        <dbReference type="EMBL" id="SFK05299.1"/>
    </source>
</evidence>
<name>A0A1I3WDN0_9HYPH</name>
<accession>A0A1I3WDN0</accession>
<evidence type="ECO:0000256" key="1">
    <source>
        <dbReference type="SAM" id="MobiDB-lite"/>
    </source>
</evidence>
<dbReference type="Gene3D" id="2.60.40.1880">
    <property type="entry name" value="Invasion associated locus B (IalB) protein"/>
    <property type="match status" value="1"/>
</dbReference>
<dbReference type="EMBL" id="FOSN01000001">
    <property type="protein sequence ID" value="SFK05299.1"/>
    <property type="molecule type" value="Genomic_DNA"/>
</dbReference>
<dbReference type="InterPro" id="IPR038696">
    <property type="entry name" value="IalB_sf"/>
</dbReference>
<feature type="region of interest" description="Disordered" evidence="1">
    <location>
        <begin position="34"/>
        <end position="80"/>
    </location>
</feature>
<feature type="compositionally biased region" description="Low complexity" evidence="1">
    <location>
        <begin position="34"/>
        <end position="73"/>
    </location>
</feature>
<proteinExistence type="predicted"/>
<feature type="compositionally biased region" description="Basic and acidic residues" evidence="1">
    <location>
        <begin position="227"/>
        <end position="248"/>
    </location>
</feature>
<protein>
    <submittedName>
        <fullName evidence="3">Invasion protein IalB, involved in pathogenesis</fullName>
    </submittedName>
</protein>
<dbReference type="STRING" id="1612308.SAMN05444581_101522"/>
<organism evidence="3 4">
    <name type="scientific">Methylocapsa palsarum</name>
    <dbReference type="NCBI Taxonomy" id="1612308"/>
    <lineage>
        <taxon>Bacteria</taxon>
        <taxon>Pseudomonadati</taxon>
        <taxon>Pseudomonadota</taxon>
        <taxon>Alphaproteobacteria</taxon>
        <taxon>Hyphomicrobiales</taxon>
        <taxon>Beijerinckiaceae</taxon>
        <taxon>Methylocapsa</taxon>
    </lineage>
</organism>
<dbReference type="OrthoDB" id="8017994at2"/>
<feature type="region of interest" description="Disordered" evidence="1">
    <location>
        <begin position="227"/>
        <end position="265"/>
    </location>
</feature>
<reference evidence="3 4" key="1">
    <citation type="submission" date="2016-10" db="EMBL/GenBank/DDBJ databases">
        <authorList>
            <person name="de Groot N.N."/>
        </authorList>
    </citation>
    <scope>NUCLEOTIDE SEQUENCE [LARGE SCALE GENOMIC DNA]</scope>
    <source>
        <strain evidence="3 4">NE2</strain>
    </source>
</reference>
<dbReference type="AlphaFoldDB" id="A0A1I3WDN0"/>
<sequence length="265" mass="27784">MPFSLKRGVAAVLAGVVLLGGGEAFAQAAPPAKKPAAPAAAPKAPAAQPAQAQPAQGQPAQGDAAQGQAPQGPLRVDLQPTQNDWTKVCGKDQAANKEICYTTRDFSAQADQQPVLALAVYDVKGDDTRVVRLLLPVGLMLRPGFRFFVDKGQPQEGAFEICFPNGCFAESKVKGPTIDELKKGTLLGVAVKNQVGNQITFTVPLAGFGKAFDGPPIDPKVLEEQQKKLQAELQKRAEDERKRLEAAKPDAANPAPAAPAAPAKP</sequence>
<keyword evidence="2" id="KW-0732">Signal</keyword>
<dbReference type="Proteomes" id="UP000198755">
    <property type="component" value="Unassembled WGS sequence"/>
</dbReference>
<keyword evidence="4" id="KW-1185">Reference proteome</keyword>
<dbReference type="Pfam" id="PF06776">
    <property type="entry name" value="IalB"/>
    <property type="match status" value="1"/>
</dbReference>
<evidence type="ECO:0000256" key="2">
    <source>
        <dbReference type="SAM" id="SignalP"/>
    </source>
</evidence>
<gene>
    <name evidence="3" type="ORF">SAMN05444581_101522</name>
</gene>
<evidence type="ECO:0000313" key="4">
    <source>
        <dbReference type="Proteomes" id="UP000198755"/>
    </source>
</evidence>